<feature type="region of interest" description="Disordered" evidence="4">
    <location>
        <begin position="319"/>
        <end position="348"/>
    </location>
</feature>
<keyword evidence="2" id="KW-0341">Growth regulation</keyword>
<feature type="domain" description="Agenet" evidence="5">
    <location>
        <begin position="33"/>
        <end position="108"/>
    </location>
</feature>
<evidence type="ECO:0000256" key="1">
    <source>
        <dbReference type="ARBA" id="ARBA00022448"/>
    </source>
</evidence>
<dbReference type="PhylomeDB" id="A0A022QNB5"/>
<dbReference type="OrthoDB" id="687110at2759"/>
<sequence>MEDAAQLKPQNQRQLSSHSQRRGGGGVGLPRADFFPEGLLVEVRTKEEGFTRVYFTATVLPPKKGGSKQKSDKIFVEYHNLLAREDGSERLKEYVDVSFVRPVPPFQEIVEGFEPNDAVDAFFKDGWWMGAVTRVVKKGESFVVTFEDPPDELELRFEQLRVHWDWGNGLWIRPGNQVITGSMFDVGNKVEVSFDKAEYQDVWFPATIRKDFGNGHYSVECIINSDEKAQLCKVKFDHIRPRPPLLKDIKFLLLEKVDAHFGHGWWCGITTRVLVENSRYMIYFRKKKILKEFNSVELRPHVEWKDGKWFTASKEVMARSSSSDEQMHGPRASQQDSQNNKSVKKTLRDSVSPISVDISAALNAVGDQLPDNPSWGNRIRRKQRNAGATPNNVDEKNKINSASSNTMNKCSMLKPDIPNKDVGKVTKPIVENDKNEETKHAVVIGLPCSETGSTGNEKSTVKKQKPNGSPIQEIKDNEPLENGDSSDKKKRGRPRRGLIANLEIEKGGTTSLPLKRGRRGLTDSPSALGGGEATEVNPNTMEVEKVVRKSLNDGFDDKPLSKWIKELQPPSAVEYSELVPVSNVEENGKKQSDAIVIEDDVEMIPESALVAAESQVLPFVKNTVLWTTIESMEAFQKAPQRPHFKPLEQVKESSREGLAIGYMVTFCGVVERALGLRFDSPKSATDDILETIVDLEMHGFDVKVVRDRVNWLLSVKENEEKIEVESKKLNDEIAEHDREKSKIEEEMNEIKEQISKLQDKLSLAISATEKEDGEIALLRLRIKENEESISKARREFEDAVSSKL</sequence>
<protein>
    <recommendedName>
        <fullName evidence="5">Agenet domain-containing protein</fullName>
    </recommendedName>
</protein>
<dbReference type="SMART" id="SM00743">
    <property type="entry name" value="Agenet"/>
    <property type="match status" value="4"/>
</dbReference>
<dbReference type="Pfam" id="PF05641">
    <property type="entry name" value="Agenet"/>
    <property type="match status" value="2"/>
</dbReference>
<dbReference type="CDD" id="cd20406">
    <property type="entry name" value="Tudor_Agenet_AtDUF_rpt2_4"/>
    <property type="match status" value="2"/>
</dbReference>
<dbReference type="CDD" id="cd20405">
    <property type="entry name" value="Tudor_Agenet_AtDUF_rpt1_3"/>
    <property type="match status" value="1"/>
</dbReference>
<dbReference type="InterPro" id="IPR007930">
    <property type="entry name" value="DUF724"/>
</dbReference>
<keyword evidence="3" id="KW-0175">Coiled coil</keyword>
<feature type="domain" description="Agenet" evidence="5">
    <location>
        <begin position="249"/>
        <end position="306"/>
    </location>
</feature>
<feature type="compositionally biased region" description="Polar residues" evidence="4">
    <location>
        <begin position="332"/>
        <end position="341"/>
    </location>
</feature>
<feature type="compositionally biased region" description="Basic and acidic residues" evidence="4">
    <location>
        <begin position="417"/>
        <end position="440"/>
    </location>
</feature>
<name>A0A022QNB5_ERYGU</name>
<keyword evidence="1" id="KW-0813">Transport</keyword>
<feature type="region of interest" description="Disordered" evidence="4">
    <location>
        <begin position="366"/>
        <end position="535"/>
    </location>
</feature>
<feature type="coiled-coil region" evidence="3">
    <location>
        <begin position="712"/>
        <end position="795"/>
    </location>
</feature>
<dbReference type="KEGG" id="egt:105966126"/>
<evidence type="ECO:0000313" key="6">
    <source>
        <dbReference type="EMBL" id="EYU30207.1"/>
    </source>
</evidence>
<dbReference type="eggNOG" id="ENOG502QTQX">
    <property type="taxonomic scope" value="Eukaryota"/>
</dbReference>
<proteinExistence type="predicted"/>
<dbReference type="EMBL" id="KI631110">
    <property type="protein sequence ID" value="EYU30207.1"/>
    <property type="molecule type" value="Genomic_DNA"/>
</dbReference>
<feature type="region of interest" description="Disordered" evidence="4">
    <location>
        <begin position="1"/>
        <end position="30"/>
    </location>
</feature>
<evidence type="ECO:0000256" key="4">
    <source>
        <dbReference type="SAM" id="MobiDB-lite"/>
    </source>
</evidence>
<dbReference type="STRING" id="4155.A0A022QNB5"/>
<dbReference type="InterPro" id="IPR008395">
    <property type="entry name" value="Agenet-like_dom"/>
</dbReference>
<feature type="compositionally biased region" description="Polar residues" evidence="4">
    <location>
        <begin position="8"/>
        <end position="18"/>
    </location>
</feature>
<evidence type="ECO:0000256" key="2">
    <source>
        <dbReference type="ARBA" id="ARBA00022604"/>
    </source>
</evidence>
<dbReference type="PANTHER" id="PTHR31917:SF147">
    <property type="entry name" value="AGENET DOMAIN-CONTAINING PROTEIN"/>
    <property type="match status" value="1"/>
</dbReference>
<feature type="compositionally biased region" description="Polar residues" evidence="4">
    <location>
        <begin position="399"/>
        <end position="409"/>
    </location>
</feature>
<dbReference type="Proteomes" id="UP000030748">
    <property type="component" value="Unassembled WGS sequence"/>
</dbReference>
<feature type="domain" description="Agenet" evidence="5">
    <location>
        <begin position="182"/>
        <end position="247"/>
    </location>
</feature>
<evidence type="ECO:0000313" key="7">
    <source>
        <dbReference type="Proteomes" id="UP000030748"/>
    </source>
</evidence>
<feature type="domain" description="Agenet" evidence="5">
    <location>
        <begin position="111"/>
        <end position="168"/>
    </location>
</feature>
<dbReference type="Pfam" id="PF05266">
    <property type="entry name" value="DUF724"/>
    <property type="match status" value="1"/>
</dbReference>
<dbReference type="PANTHER" id="PTHR31917">
    <property type="entry name" value="AGENET DOMAIN-CONTAINING PROTEIN-RELATED"/>
    <property type="match status" value="1"/>
</dbReference>
<dbReference type="InterPro" id="IPR014002">
    <property type="entry name" value="Agenet_dom_plant"/>
</dbReference>
<gene>
    <name evidence="6" type="ORF">MIMGU_mgv1a001520mg</name>
</gene>
<dbReference type="OMA" id="ARMHTHA"/>
<reference evidence="6 7" key="1">
    <citation type="journal article" date="2013" name="Proc. Natl. Acad. Sci. U.S.A.">
        <title>Fine-scale variation in meiotic recombination in Mimulus inferred from population shotgun sequencing.</title>
        <authorList>
            <person name="Hellsten U."/>
            <person name="Wright K.M."/>
            <person name="Jenkins J."/>
            <person name="Shu S."/>
            <person name="Yuan Y."/>
            <person name="Wessler S.R."/>
            <person name="Schmutz J."/>
            <person name="Willis J.H."/>
            <person name="Rokhsar D.S."/>
        </authorList>
    </citation>
    <scope>NUCLEOTIDE SEQUENCE [LARGE SCALE GENOMIC DNA]</scope>
    <source>
        <strain evidence="7">cv. DUN x IM62</strain>
    </source>
</reference>
<evidence type="ECO:0000259" key="5">
    <source>
        <dbReference type="SMART" id="SM00743"/>
    </source>
</evidence>
<accession>A0A022QNB5</accession>
<organism evidence="6 7">
    <name type="scientific">Erythranthe guttata</name>
    <name type="common">Yellow monkey flower</name>
    <name type="synonym">Mimulus guttatus</name>
    <dbReference type="NCBI Taxonomy" id="4155"/>
    <lineage>
        <taxon>Eukaryota</taxon>
        <taxon>Viridiplantae</taxon>
        <taxon>Streptophyta</taxon>
        <taxon>Embryophyta</taxon>
        <taxon>Tracheophyta</taxon>
        <taxon>Spermatophyta</taxon>
        <taxon>Magnoliopsida</taxon>
        <taxon>eudicotyledons</taxon>
        <taxon>Gunneridae</taxon>
        <taxon>Pentapetalae</taxon>
        <taxon>asterids</taxon>
        <taxon>lamiids</taxon>
        <taxon>Lamiales</taxon>
        <taxon>Phrymaceae</taxon>
        <taxon>Erythranthe</taxon>
    </lineage>
</organism>
<evidence type="ECO:0000256" key="3">
    <source>
        <dbReference type="SAM" id="Coils"/>
    </source>
</evidence>
<dbReference type="AlphaFoldDB" id="A0A022QNB5"/>
<keyword evidence="7" id="KW-1185">Reference proteome</keyword>